<keyword evidence="2" id="KW-1185">Reference proteome</keyword>
<protein>
    <submittedName>
        <fullName evidence="1">Uncharacterized protein</fullName>
    </submittedName>
</protein>
<evidence type="ECO:0000313" key="2">
    <source>
        <dbReference type="Proteomes" id="UP000473325"/>
    </source>
</evidence>
<name>A0A6L7EP95_9ACTN</name>
<comment type="caution">
    <text evidence="1">The sequence shown here is derived from an EMBL/GenBank/DDBJ whole genome shotgun (WGS) entry which is preliminary data.</text>
</comment>
<gene>
    <name evidence="1" type="ORF">GRQ65_02565</name>
</gene>
<accession>A0A6L7EP95</accession>
<sequence length="299" mass="33492">MLYDLLLLRKGPGYTAARLAKRTDLVACLGGAHEPSNVLRERLESAIYSLRVADADLLLDIFALTPRMEGVTQLGLRRDAVAQRLGITREAVADRDAAATTRLQTQLLTGWYPKSPTGLRITESHNGFLHHSVRITTVVRDRKHLETRHHYRLLALFDGIEYLAISAAGWDPPVALSPNFRLSTIETAGGQSHQFWHAAPMQRGYVYDLSFRVPNADQNDPYWLTEESLAFHEPTRFAEFEVMFIGQAPAAVWKVDGMTALERPGEPSKATFLPTGSSTVHARFRDAYGGLFYGIAWDW</sequence>
<dbReference type="RefSeq" id="WP_160874797.1">
    <property type="nucleotide sequence ID" value="NZ_WUEK01000001.1"/>
</dbReference>
<dbReference type="AlphaFoldDB" id="A0A6L7EP95"/>
<dbReference type="EMBL" id="WUEK01000001">
    <property type="protein sequence ID" value="MXG88430.1"/>
    <property type="molecule type" value="Genomic_DNA"/>
</dbReference>
<evidence type="ECO:0000313" key="1">
    <source>
        <dbReference type="EMBL" id="MXG88430.1"/>
    </source>
</evidence>
<organism evidence="1 2">
    <name type="scientific">Nocardioides flavescens</name>
    <dbReference type="NCBI Taxonomy" id="2691959"/>
    <lineage>
        <taxon>Bacteria</taxon>
        <taxon>Bacillati</taxon>
        <taxon>Actinomycetota</taxon>
        <taxon>Actinomycetes</taxon>
        <taxon>Propionibacteriales</taxon>
        <taxon>Nocardioidaceae</taxon>
        <taxon>Nocardioides</taxon>
    </lineage>
</organism>
<dbReference type="Proteomes" id="UP000473325">
    <property type="component" value="Unassembled WGS sequence"/>
</dbReference>
<proteinExistence type="predicted"/>
<reference evidence="1 2" key="1">
    <citation type="submission" date="2019-12" db="EMBL/GenBank/DDBJ databases">
        <authorList>
            <person name="Kun Z."/>
        </authorList>
    </citation>
    <scope>NUCLEOTIDE SEQUENCE [LARGE SCALE GENOMIC DNA]</scope>
    <source>
        <strain evidence="1 2">YIM 123512</strain>
    </source>
</reference>